<dbReference type="AlphaFoldDB" id="A0A918ZV88"/>
<accession>A0A918ZV88</accession>
<reference evidence="2" key="1">
    <citation type="journal article" date="2014" name="Int. J. Syst. Evol. Microbiol.">
        <title>Complete genome sequence of Corynebacterium casei LMG S-19264T (=DSM 44701T), isolated from a smear-ripened cheese.</title>
        <authorList>
            <consortium name="US DOE Joint Genome Institute (JGI-PGF)"/>
            <person name="Walter F."/>
            <person name="Albersmeier A."/>
            <person name="Kalinowski J."/>
            <person name="Ruckert C."/>
        </authorList>
    </citation>
    <scope>NUCLEOTIDE SEQUENCE</scope>
    <source>
        <strain evidence="2">JCM 4784</strain>
    </source>
</reference>
<proteinExistence type="predicted"/>
<feature type="region of interest" description="Disordered" evidence="1">
    <location>
        <begin position="99"/>
        <end position="125"/>
    </location>
</feature>
<protein>
    <submittedName>
        <fullName evidence="2">Uncharacterized protein</fullName>
    </submittedName>
</protein>
<sequence>MPYSGIGDQELHRIGRIVRSWAHKWNESRPKNVRVALTTRNWAMKKIHGDDVCAPGGPIYLVTLEGTFFLRSTEGEVVQSGTWAALFIEPPASRVSTYTVRPSSHVPNLSPAPEGPACELDLGGD</sequence>
<evidence type="ECO:0000313" key="3">
    <source>
        <dbReference type="Proteomes" id="UP000608024"/>
    </source>
</evidence>
<name>A0A918ZV88_9ACTN</name>
<dbReference type="Proteomes" id="UP000608024">
    <property type="component" value="Unassembled WGS sequence"/>
</dbReference>
<reference evidence="2" key="2">
    <citation type="submission" date="2020-09" db="EMBL/GenBank/DDBJ databases">
        <authorList>
            <person name="Sun Q."/>
            <person name="Ohkuma M."/>
        </authorList>
    </citation>
    <scope>NUCLEOTIDE SEQUENCE</scope>
    <source>
        <strain evidence="2">JCM 4784</strain>
    </source>
</reference>
<organism evidence="2 3">
    <name type="scientific">Streptomyces longispororuber</name>
    <dbReference type="NCBI Taxonomy" id="68230"/>
    <lineage>
        <taxon>Bacteria</taxon>
        <taxon>Bacillati</taxon>
        <taxon>Actinomycetota</taxon>
        <taxon>Actinomycetes</taxon>
        <taxon>Kitasatosporales</taxon>
        <taxon>Streptomycetaceae</taxon>
        <taxon>Streptomyces</taxon>
    </lineage>
</organism>
<keyword evidence="3" id="KW-1185">Reference proteome</keyword>
<gene>
    <name evidence="2" type="ORF">GCM10018785_45140</name>
</gene>
<dbReference type="EMBL" id="BNBT01000074">
    <property type="protein sequence ID" value="GHE71858.1"/>
    <property type="molecule type" value="Genomic_DNA"/>
</dbReference>
<comment type="caution">
    <text evidence="2">The sequence shown here is derived from an EMBL/GenBank/DDBJ whole genome shotgun (WGS) entry which is preliminary data.</text>
</comment>
<evidence type="ECO:0000256" key="1">
    <source>
        <dbReference type="SAM" id="MobiDB-lite"/>
    </source>
</evidence>
<evidence type="ECO:0000313" key="2">
    <source>
        <dbReference type="EMBL" id="GHE71858.1"/>
    </source>
</evidence>